<dbReference type="GO" id="GO:0003700">
    <property type="term" value="F:DNA-binding transcription factor activity"/>
    <property type="evidence" value="ECO:0007669"/>
    <property type="project" value="InterPro"/>
</dbReference>
<dbReference type="GO" id="GO:0010052">
    <property type="term" value="P:guard cell differentiation"/>
    <property type="evidence" value="ECO:0007669"/>
    <property type="project" value="InterPro"/>
</dbReference>
<dbReference type="PROSITE" id="PS50888">
    <property type="entry name" value="BHLH"/>
    <property type="match status" value="1"/>
</dbReference>
<accession>A0A445LS35</accession>
<dbReference type="Pfam" id="PF22754">
    <property type="entry name" value="bHLH-TF_ACT-like_plant"/>
    <property type="match status" value="1"/>
</dbReference>
<feature type="compositionally biased region" description="Basic residues" evidence="6">
    <location>
        <begin position="118"/>
        <end position="128"/>
    </location>
</feature>
<dbReference type="Gramene" id="XM_028356776.1">
    <property type="protein sequence ID" value="XP_028212577.1"/>
    <property type="gene ID" value="LOC114395072"/>
</dbReference>
<dbReference type="AlphaFoldDB" id="A0A445LS35"/>
<dbReference type="Pfam" id="PF00010">
    <property type="entry name" value="HLH"/>
    <property type="match status" value="1"/>
</dbReference>
<name>A0A445LS35_GLYSO</name>
<dbReference type="FunFam" id="4.10.280.10:FF:000050">
    <property type="entry name" value="Basic helix-loop-helix transcription factor"/>
    <property type="match status" value="1"/>
</dbReference>
<dbReference type="Proteomes" id="UP000289340">
    <property type="component" value="Chromosome 2"/>
</dbReference>
<evidence type="ECO:0000259" key="7">
    <source>
        <dbReference type="PROSITE" id="PS50888"/>
    </source>
</evidence>
<feature type="region of interest" description="Disordered" evidence="6">
    <location>
        <begin position="99"/>
        <end position="133"/>
    </location>
</feature>
<dbReference type="GO" id="GO:0005634">
    <property type="term" value="C:nucleus"/>
    <property type="evidence" value="ECO:0007669"/>
    <property type="project" value="UniProtKB-SubCell"/>
</dbReference>
<dbReference type="GO" id="GO:0045893">
    <property type="term" value="P:positive regulation of DNA-templated transcription"/>
    <property type="evidence" value="ECO:0007669"/>
    <property type="project" value="TreeGrafter"/>
</dbReference>
<evidence type="ECO:0000313" key="8">
    <source>
        <dbReference type="EMBL" id="RZC26015.1"/>
    </source>
</evidence>
<keyword evidence="9" id="KW-1185">Reference proteome</keyword>
<sequence length="346" mass="37864">MALEAVVFPQDPFTYGCNNKDFLYSLVGGDGGGGGGSHEYGFQASSEDKPHVGIIINNNNIDHTLHANWDSSSPSVLQSVKEQWDSHSSPEACTVDQSLPRAFPLPPSSSSPEAAATGRRKRRRTKSAKNKEEIENQRMTHIAVERNRRKQMNEYLAVLRSLMPPSYVQRGDQASIIGGTINFVKELEQLLQCMKGQKKRTKEGSGFSDSSPFSEFFMFPQYSTRATQSSSSSSSKGYPGTCEANNNMARNPSSWAVADIEVTLVDGHANMKILCKKRPGMLLKMVVGLLSLGLSILHLNVTTVDDMVLTSVSVKVEEGCQLNTVDEIAAAVHQLSRTVQEEAVFS</sequence>
<dbReference type="InterPro" id="IPR011598">
    <property type="entry name" value="bHLH_dom"/>
</dbReference>
<comment type="subcellular location">
    <subcellularLocation>
        <location evidence="1">Nucleus</location>
    </subcellularLocation>
</comment>
<evidence type="ECO:0000256" key="4">
    <source>
        <dbReference type="ARBA" id="ARBA00023163"/>
    </source>
</evidence>
<dbReference type="Gene3D" id="4.10.280.10">
    <property type="entry name" value="Helix-loop-helix DNA-binding domain"/>
    <property type="match status" value="1"/>
</dbReference>
<evidence type="ECO:0000256" key="5">
    <source>
        <dbReference type="ARBA" id="ARBA00023242"/>
    </source>
</evidence>
<evidence type="ECO:0000313" key="9">
    <source>
        <dbReference type="Proteomes" id="UP000289340"/>
    </source>
</evidence>
<dbReference type="GO" id="GO:0046983">
    <property type="term" value="F:protein dimerization activity"/>
    <property type="evidence" value="ECO:0007669"/>
    <property type="project" value="InterPro"/>
</dbReference>
<protein>
    <submittedName>
        <fullName evidence="8">Transcription factor bHLH96 isoform A</fullName>
    </submittedName>
</protein>
<proteinExistence type="predicted"/>
<feature type="domain" description="BHLH" evidence="7">
    <location>
        <begin position="136"/>
        <end position="187"/>
    </location>
</feature>
<dbReference type="InterPro" id="IPR036638">
    <property type="entry name" value="HLH_DNA-bd_sf"/>
</dbReference>
<dbReference type="PANTHER" id="PTHR46684:SF16">
    <property type="entry name" value="TRANSCRIPTION FACTOR BHLH67-LIKE ISOFORM X2"/>
    <property type="match status" value="1"/>
</dbReference>
<organism evidence="8 9">
    <name type="scientific">Glycine soja</name>
    <name type="common">Wild soybean</name>
    <dbReference type="NCBI Taxonomy" id="3848"/>
    <lineage>
        <taxon>Eukaryota</taxon>
        <taxon>Viridiplantae</taxon>
        <taxon>Streptophyta</taxon>
        <taxon>Embryophyta</taxon>
        <taxon>Tracheophyta</taxon>
        <taxon>Spermatophyta</taxon>
        <taxon>Magnoliopsida</taxon>
        <taxon>eudicotyledons</taxon>
        <taxon>Gunneridae</taxon>
        <taxon>Pentapetalae</taxon>
        <taxon>rosids</taxon>
        <taxon>fabids</taxon>
        <taxon>Fabales</taxon>
        <taxon>Fabaceae</taxon>
        <taxon>Papilionoideae</taxon>
        <taxon>50 kb inversion clade</taxon>
        <taxon>NPAAA clade</taxon>
        <taxon>indigoferoid/millettioid clade</taxon>
        <taxon>Phaseoleae</taxon>
        <taxon>Glycine</taxon>
        <taxon>Glycine subgen. Soja</taxon>
    </lineage>
</organism>
<dbReference type="PANTHER" id="PTHR46684">
    <property type="entry name" value="TRANSCRIPTION FACTOR FAMA"/>
    <property type="match status" value="1"/>
</dbReference>
<reference evidence="8 9" key="1">
    <citation type="submission" date="2018-09" db="EMBL/GenBank/DDBJ databases">
        <title>A high-quality reference genome of wild soybean provides a powerful tool to mine soybean genomes.</title>
        <authorList>
            <person name="Xie M."/>
            <person name="Chung C.Y.L."/>
            <person name="Li M.-W."/>
            <person name="Wong F.-L."/>
            <person name="Chan T.-F."/>
            <person name="Lam H.-M."/>
        </authorList>
    </citation>
    <scope>NUCLEOTIDE SEQUENCE [LARGE SCALE GENOMIC DNA]</scope>
    <source>
        <strain evidence="9">cv. W05</strain>
        <tissue evidence="8">Hypocotyl of etiolated seedlings</tissue>
    </source>
</reference>
<gene>
    <name evidence="8" type="ORF">D0Y65_004620</name>
</gene>
<evidence type="ECO:0000256" key="1">
    <source>
        <dbReference type="ARBA" id="ARBA00004123"/>
    </source>
</evidence>
<evidence type="ECO:0000256" key="2">
    <source>
        <dbReference type="ARBA" id="ARBA00023015"/>
    </source>
</evidence>
<dbReference type="InterPro" id="IPR044283">
    <property type="entry name" value="FAMA/SPEECHLESS/MUTE-like"/>
</dbReference>
<evidence type="ECO:0000256" key="3">
    <source>
        <dbReference type="ARBA" id="ARBA00023125"/>
    </source>
</evidence>
<keyword evidence="3" id="KW-0238">DNA-binding</keyword>
<keyword evidence="5" id="KW-0539">Nucleus</keyword>
<dbReference type="EMBL" id="QZWG01000002">
    <property type="protein sequence ID" value="RZC26015.1"/>
    <property type="molecule type" value="Genomic_DNA"/>
</dbReference>
<keyword evidence="2" id="KW-0805">Transcription regulation</keyword>
<evidence type="ECO:0000256" key="6">
    <source>
        <dbReference type="SAM" id="MobiDB-lite"/>
    </source>
</evidence>
<keyword evidence="4" id="KW-0804">Transcription</keyword>
<dbReference type="CDD" id="cd11448">
    <property type="entry name" value="bHLH_AtFAMA_like"/>
    <property type="match status" value="1"/>
</dbReference>
<dbReference type="SMART" id="SM00353">
    <property type="entry name" value="HLH"/>
    <property type="match status" value="1"/>
</dbReference>
<comment type="caution">
    <text evidence="8">The sequence shown here is derived from an EMBL/GenBank/DDBJ whole genome shotgun (WGS) entry which is preliminary data.</text>
</comment>
<dbReference type="SMR" id="A0A445LS35"/>
<dbReference type="SUPFAM" id="SSF47459">
    <property type="entry name" value="HLH, helix-loop-helix DNA-binding domain"/>
    <property type="match status" value="1"/>
</dbReference>
<dbReference type="InterPro" id="IPR054502">
    <property type="entry name" value="bHLH-TF_ACT-like_plant"/>
</dbReference>
<dbReference type="GO" id="GO:0003677">
    <property type="term" value="F:DNA binding"/>
    <property type="evidence" value="ECO:0007669"/>
    <property type="project" value="UniProtKB-KW"/>
</dbReference>